<organism evidence="5 6">
    <name type="scientific">Aspergillus pseudoustus</name>
    <dbReference type="NCBI Taxonomy" id="1810923"/>
    <lineage>
        <taxon>Eukaryota</taxon>
        <taxon>Fungi</taxon>
        <taxon>Dikarya</taxon>
        <taxon>Ascomycota</taxon>
        <taxon>Pezizomycotina</taxon>
        <taxon>Eurotiomycetes</taxon>
        <taxon>Eurotiomycetidae</taxon>
        <taxon>Eurotiales</taxon>
        <taxon>Aspergillaceae</taxon>
        <taxon>Aspergillus</taxon>
        <taxon>Aspergillus subgen. Nidulantes</taxon>
    </lineage>
</organism>
<name>A0ABR4IZH2_9EURO</name>
<feature type="domain" description="Amine oxidase" evidence="4">
    <location>
        <begin position="11"/>
        <end position="133"/>
    </location>
</feature>
<reference evidence="5 6" key="1">
    <citation type="submission" date="2024-07" db="EMBL/GenBank/DDBJ databases">
        <title>Section-level genome sequencing and comparative genomics of Aspergillus sections Usti and Cavernicolus.</title>
        <authorList>
            <consortium name="Lawrence Berkeley National Laboratory"/>
            <person name="Nybo J.L."/>
            <person name="Vesth T.C."/>
            <person name="Theobald S."/>
            <person name="Frisvad J.C."/>
            <person name="Larsen T.O."/>
            <person name="Kjaerboelling I."/>
            <person name="Rothschild-Mancinelli K."/>
            <person name="Lyhne E.K."/>
            <person name="Kogle M.E."/>
            <person name="Barry K."/>
            <person name="Clum A."/>
            <person name="Na H."/>
            <person name="Ledsgaard L."/>
            <person name="Lin J."/>
            <person name="Lipzen A."/>
            <person name="Kuo A."/>
            <person name="Riley R."/>
            <person name="Mondo S."/>
            <person name="Labutti K."/>
            <person name="Haridas S."/>
            <person name="Pangalinan J."/>
            <person name="Salamov A.A."/>
            <person name="Simmons B.A."/>
            <person name="Magnuson J.K."/>
            <person name="Chen J."/>
            <person name="Drula E."/>
            <person name="Henrissat B."/>
            <person name="Wiebenga A."/>
            <person name="Lubbers R.J."/>
            <person name="Gomes A.C."/>
            <person name="Makela M.R."/>
            <person name="Stajich J."/>
            <person name="Grigoriev I.V."/>
            <person name="Mortensen U.H."/>
            <person name="De Vries R.P."/>
            <person name="Baker S.E."/>
            <person name="Andersen M.R."/>
        </authorList>
    </citation>
    <scope>NUCLEOTIDE SEQUENCE [LARGE SCALE GENOMIC DNA]</scope>
    <source>
        <strain evidence="5 6">CBS 123904</strain>
    </source>
</reference>
<evidence type="ECO:0000259" key="4">
    <source>
        <dbReference type="Pfam" id="PF01593"/>
    </source>
</evidence>
<dbReference type="PANTHER" id="PTHR43563:SF14">
    <property type="entry name" value="AMINE OXIDASE"/>
    <property type="match status" value="1"/>
</dbReference>
<dbReference type="SUPFAM" id="SSF54373">
    <property type="entry name" value="FAD-linked reductases, C-terminal domain"/>
    <property type="match status" value="1"/>
</dbReference>
<evidence type="ECO:0000256" key="2">
    <source>
        <dbReference type="ARBA" id="ARBA00012804"/>
    </source>
</evidence>
<dbReference type="InterPro" id="IPR002937">
    <property type="entry name" value="Amino_oxidase"/>
</dbReference>
<gene>
    <name evidence="5" type="ORF">BJY01DRAFT_253820</name>
</gene>
<evidence type="ECO:0000256" key="1">
    <source>
        <dbReference type="ARBA" id="ARBA00005995"/>
    </source>
</evidence>
<dbReference type="Pfam" id="PF01593">
    <property type="entry name" value="Amino_oxidase"/>
    <property type="match status" value="1"/>
</dbReference>
<proteinExistence type="inferred from homology"/>
<evidence type="ECO:0000256" key="3">
    <source>
        <dbReference type="ARBA" id="ARBA00048448"/>
    </source>
</evidence>
<evidence type="ECO:0000313" key="5">
    <source>
        <dbReference type="EMBL" id="KAL2832664.1"/>
    </source>
</evidence>
<accession>A0ABR4IZH2</accession>
<sequence>MVCFTQDTSIPEHEQWVITCFMVGDPGRQRSIPPEAQRGEAVVTHIKKACHEIGVEMPEPIATHEFEWAEHDTFLGAPSPVMGVDVLSTDAGKSLREPFRNIVFFSGTETALESEGFMDGALRAWSRSATEVIAYLKALHSILE</sequence>
<comment type="similarity">
    <text evidence="1">Belongs to the flavin monoamine oxidase family.</text>
</comment>
<keyword evidence="6" id="KW-1185">Reference proteome</keyword>
<dbReference type="EMBL" id="JBFXLU010000259">
    <property type="protein sequence ID" value="KAL2832664.1"/>
    <property type="molecule type" value="Genomic_DNA"/>
</dbReference>
<evidence type="ECO:0000313" key="6">
    <source>
        <dbReference type="Proteomes" id="UP001610446"/>
    </source>
</evidence>
<comment type="catalytic activity">
    <reaction evidence="3">
        <text>a secondary aliphatic amine + O2 + H2O = a primary amine + an aldehyde + H2O2</text>
        <dbReference type="Rhea" id="RHEA:26414"/>
        <dbReference type="ChEBI" id="CHEBI:15377"/>
        <dbReference type="ChEBI" id="CHEBI:15379"/>
        <dbReference type="ChEBI" id="CHEBI:16240"/>
        <dbReference type="ChEBI" id="CHEBI:17478"/>
        <dbReference type="ChEBI" id="CHEBI:58855"/>
        <dbReference type="ChEBI" id="CHEBI:65296"/>
        <dbReference type="EC" id="1.4.3.4"/>
    </reaction>
</comment>
<dbReference type="Gene3D" id="3.50.50.60">
    <property type="entry name" value="FAD/NAD(P)-binding domain"/>
    <property type="match status" value="1"/>
</dbReference>
<dbReference type="PANTHER" id="PTHR43563">
    <property type="entry name" value="AMINE OXIDASE"/>
    <property type="match status" value="1"/>
</dbReference>
<dbReference type="EC" id="1.4.3.4" evidence="2"/>
<dbReference type="Proteomes" id="UP001610446">
    <property type="component" value="Unassembled WGS sequence"/>
</dbReference>
<protein>
    <recommendedName>
        <fullName evidence="2">monoamine oxidase</fullName>
        <ecNumber evidence="2">1.4.3.4</ecNumber>
    </recommendedName>
</protein>
<dbReference type="InterPro" id="IPR036188">
    <property type="entry name" value="FAD/NAD-bd_sf"/>
</dbReference>
<comment type="caution">
    <text evidence="5">The sequence shown here is derived from an EMBL/GenBank/DDBJ whole genome shotgun (WGS) entry which is preliminary data.</text>
</comment>
<dbReference type="InterPro" id="IPR050703">
    <property type="entry name" value="Flavin_MAO"/>
</dbReference>